<name>A0ACC0UUX3_9HYPO</name>
<keyword evidence="2" id="KW-1185">Reference proteome</keyword>
<evidence type="ECO:0000313" key="1">
    <source>
        <dbReference type="EMBL" id="KAI9897312.1"/>
    </source>
</evidence>
<proteinExistence type="predicted"/>
<reference evidence="1" key="1">
    <citation type="submission" date="2022-10" db="EMBL/GenBank/DDBJ databases">
        <title>Complete Genome of Trichothecium roseum strain YXFP-22015, a Plant Pathogen Isolated from Citrus.</title>
        <authorList>
            <person name="Wang Y."/>
            <person name="Zhu L."/>
        </authorList>
    </citation>
    <scope>NUCLEOTIDE SEQUENCE</scope>
    <source>
        <strain evidence="1">YXFP-22015</strain>
    </source>
</reference>
<comment type="caution">
    <text evidence="1">The sequence shown here is derived from an EMBL/GenBank/DDBJ whole genome shotgun (WGS) entry which is preliminary data.</text>
</comment>
<protein>
    <submittedName>
        <fullName evidence="1">Uncharacterized protein</fullName>
    </submittedName>
</protein>
<dbReference type="Proteomes" id="UP001163324">
    <property type="component" value="Chromosome 7"/>
</dbReference>
<organism evidence="1 2">
    <name type="scientific">Trichothecium roseum</name>
    <dbReference type="NCBI Taxonomy" id="47278"/>
    <lineage>
        <taxon>Eukaryota</taxon>
        <taxon>Fungi</taxon>
        <taxon>Dikarya</taxon>
        <taxon>Ascomycota</taxon>
        <taxon>Pezizomycotina</taxon>
        <taxon>Sordariomycetes</taxon>
        <taxon>Hypocreomycetidae</taxon>
        <taxon>Hypocreales</taxon>
        <taxon>Hypocreales incertae sedis</taxon>
        <taxon>Trichothecium</taxon>
    </lineage>
</organism>
<gene>
    <name evidence="1" type="ORF">N3K66_007168</name>
</gene>
<sequence>MVHRRRAQSNKTLALFSRKKPKDPQAPPKGFIRFFPEEIIGRGLKTYQANTKLPTEISLHRRDMQSTLAALSTSAREAVELDSFEIEGAVIKDPLPKTTLLPFKSSRVLRETTSKVRREKRVRDSGLAQALLSDYDSIRAGQDSLVSRRANVTTFFKTLNIQAWPNLNTNTLKTIIMAMKAKHGFIRPTITSITNTTLNTMTDFSTLVNTQHLDAYISSSRNHSTIRTIRDGLTGSKLEYFDAKHQRSYILDKILNGLNYRIESNSHTLRAAETFLHIDRNSLAFNQGGLEAPPMLPHQILDIARIQSDWINKTGITILGSEMGLRKTVILAGAVHASAKHHTRLLTELAGKWLSDQPPETQASVQESNIPL</sequence>
<accession>A0ACC0UUX3</accession>
<dbReference type="EMBL" id="CM047946">
    <property type="protein sequence ID" value="KAI9897312.1"/>
    <property type="molecule type" value="Genomic_DNA"/>
</dbReference>
<evidence type="ECO:0000313" key="2">
    <source>
        <dbReference type="Proteomes" id="UP001163324"/>
    </source>
</evidence>